<evidence type="ECO:0000259" key="6">
    <source>
        <dbReference type="Pfam" id="PF02721"/>
    </source>
</evidence>
<proteinExistence type="inferred from homology"/>
<dbReference type="Proteomes" id="UP000515211">
    <property type="component" value="Chromosome 9"/>
</dbReference>
<dbReference type="KEGG" id="adu:107466222"/>
<keyword evidence="8" id="KW-1185">Reference proteome</keyword>
<comment type="similarity">
    <text evidence="1">Belongs to the replication factor A protein 1 family.</text>
</comment>
<organism evidence="8 9">
    <name type="scientific">Arachis duranensis</name>
    <name type="common">Wild peanut</name>
    <dbReference type="NCBI Taxonomy" id="130453"/>
    <lineage>
        <taxon>Eukaryota</taxon>
        <taxon>Viridiplantae</taxon>
        <taxon>Streptophyta</taxon>
        <taxon>Embryophyta</taxon>
        <taxon>Tracheophyta</taxon>
        <taxon>Spermatophyta</taxon>
        <taxon>Magnoliopsida</taxon>
        <taxon>eudicotyledons</taxon>
        <taxon>Gunneridae</taxon>
        <taxon>Pentapetalae</taxon>
        <taxon>rosids</taxon>
        <taxon>fabids</taxon>
        <taxon>Fabales</taxon>
        <taxon>Fabaceae</taxon>
        <taxon>Papilionoideae</taxon>
        <taxon>50 kb inversion clade</taxon>
        <taxon>dalbergioids sensu lato</taxon>
        <taxon>Dalbergieae</taxon>
        <taxon>Pterocarpus clade</taxon>
        <taxon>Arachis</taxon>
    </lineage>
</organism>
<dbReference type="GO" id="GO:0008270">
    <property type="term" value="F:zinc ion binding"/>
    <property type="evidence" value="ECO:0007669"/>
    <property type="project" value="UniProtKB-KW"/>
</dbReference>
<dbReference type="SUPFAM" id="SSF50249">
    <property type="entry name" value="Nucleic acid-binding proteins"/>
    <property type="match status" value="3"/>
</dbReference>
<dbReference type="Pfam" id="PF02721">
    <property type="entry name" value="DUF223"/>
    <property type="match status" value="1"/>
</dbReference>
<evidence type="ECO:0000259" key="7">
    <source>
        <dbReference type="Pfam" id="PF08646"/>
    </source>
</evidence>
<feature type="domain" description="Replication protein A 70 kDa DNA-binding subunit B/D first OB fold" evidence="6">
    <location>
        <begin position="12"/>
        <end position="109"/>
    </location>
</feature>
<reference evidence="8" key="1">
    <citation type="journal article" date="2016" name="Nat. Genet.">
        <title>The genome sequences of Arachis duranensis and Arachis ipaensis, the diploid ancestors of cultivated peanut.</title>
        <authorList>
            <person name="Bertioli D.J."/>
            <person name="Cannon S.B."/>
            <person name="Froenicke L."/>
            <person name="Huang G."/>
            <person name="Farmer A.D."/>
            <person name="Cannon E.K."/>
            <person name="Liu X."/>
            <person name="Gao D."/>
            <person name="Clevenger J."/>
            <person name="Dash S."/>
            <person name="Ren L."/>
            <person name="Moretzsohn M.C."/>
            <person name="Shirasawa K."/>
            <person name="Huang W."/>
            <person name="Vidigal B."/>
            <person name="Abernathy B."/>
            <person name="Chu Y."/>
            <person name="Niederhuth C.E."/>
            <person name="Umale P."/>
            <person name="Araujo A.C."/>
            <person name="Kozik A."/>
            <person name="Kim K.D."/>
            <person name="Burow M.D."/>
            <person name="Varshney R.K."/>
            <person name="Wang X."/>
            <person name="Zhang X."/>
            <person name="Barkley N."/>
            <person name="Guimaraes P.M."/>
            <person name="Isobe S."/>
            <person name="Guo B."/>
            <person name="Liao B."/>
            <person name="Stalker H.T."/>
            <person name="Schmitz R.J."/>
            <person name="Scheffler B.E."/>
            <person name="Leal-Bertioli S.C."/>
            <person name="Xun X."/>
            <person name="Jackson S.A."/>
            <person name="Michelmore R."/>
            <person name="Ozias-Akins P."/>
        </authorList>
    </citation>
    <scope>NUCLEOTIDE SEQUENCE [LARGE SCALE GENOMIC DNA]</scope>
    <source>
        <strain evidence="8">cv. V14167</strain>
    </source>
</reference>
<dbReference type="RefSeq" id="XP_015940694.1">
    <property type="nucleotide sequence ID" value="XM_016085208.1"/>
</dbReference>
<evidence type="ECO:0000256" key="2">
    <source>
        <dbReference type="ARBA" id="ARBA00022723"/>
    </source>
</evidence>
<evidence type="ECO:0000313" key="8">
    <source>
        <dbReference type="Proteomes" id="UP000515211"/>
    </source>
</evidence>
<evidence type="ECO:0000313" key="9">
    <source>
        <dbReference type="RefSeq" id="XP_015940694.1"/>
    </source>
</evidence>
<evidence type="ECO:0000256" key="5">
    <source>
        <dbReference type="ARBA" id="ARBA00023125"/>
    </source>
</evidence>
<keyword evidence="4" id="KW-0862">Zinc</keyword>
<dbReference type="GeneID" id="107466222"/>
<dbReference type="CDD" id="cd04481">
    <property type="entry name" value="RPA1_DBD_B_like"/>
    <property type="match status" value="1"/>
</dbReference>
<sequence>MASPFNTLKDLDLAAANQVWRIKIRVIKIWSIIIGEEKFRRPNLELVVMDELGHRIQCSVRNPLRRFFEHDLIEGKVYSIANFSLEPNNQKYKPTTHALRLFFKRETQCRSLEDINFPNNVFHFVPNEMILNHDNHHSHLIDVIGLLTGKGDIIEFTKNGKKSIYMVIELDDMKSKGKIRCTLWEDFANKLVKHMEEQPSTEFIIILQFAKFNMFKGTMGISNTNYNSTLYINADLQEVKEFRQRFIMGNDKASNQLSQIASDVSMSLEQDLISHTPYKPISELKESTEGGIFVTIGTVMSIDTRFGWWYKGCKMCFHSLKEDENSYYCQSCDIYPNIHIPRYCIHLRVSDEMDSASFIIYDKEASKFLEISASELRLKQIAKGYNKDEFPFEINSFRGKKFLFKVSVKLDDINAFQPCKITVLKLTEDPTILNLFAAKYKLSDPNIPIENSELQSLHTDSTDNAKEISSQSCEIISLDVNDDFVTPKRGIIAGVMAKKLVDVFPETVTTSTSKCRKLSHDSDCSSIKKHAD</sequence>
<reference evidence="9" key="2">
    <citation type="submission" date="2025-08" db="UniProtKB">
        <authorList>
            <consortium name="RefSeq"/>
        </authorList>
    </citation>
    <scope>IDENTIFICATION</scope>
    <source>
        <tissue evidence="9">Whole plant</tissue>
    </source>
</reference>
<dbReference type="Pfam" id="PF08646">
    <property type="entry name" value="Rep_fac-A_C"/>
    <property type="match status" value="1"/>
</dbReference>
<gene>
    <name evidence="9" type="primary">LOC107466222</name>
</gene>
<accession>A0A6P4BIX6</accession>
<dbReference type="CDD" id="cd04480">
    <property type="entry name" value="RPA1_DBD_A_like"/>
    <property type="match status" value="1"/>
</dbReference>
<evidence type="ECO:0000256" key="4">
    <source>
        <dbReference type="ARBA" id="ARBA00022833"/>
    </source>
</evidence>
<keyword evidence="5" id="KW-0238">DNA-binding</keyword>
<dbReference type="InterPro" id="IPR012340">
    <property type="entry name" value="NA-bd_OB-fold"/>
</dbReference>
<keyword evidence="3" id="KW-0863">Zinc-finger</keyword>
<dbReference type="CDD" id="cd04476">
    <property type="entry name" value="RPA1_DBD_C"/>
    <property type="match status" value="1"/>
</dbReference>
<dbReference type="GO" id="GO:0003677">
    <property type="term" value="F:DNA binding"/>
    <property type="evidence" value="ECO:0007669"/>
    <property type="project" value="UniProtKB-KW"/>
</dbReference>
<evidence type="ECO:0000256" key="1">
    <source>
        <dbReference type="ARBA" id="ARBA00005690"/>
    </source>
</evidence>
<dbReference type="AlphaFoldDB" id="A0A6P4BIX6"/>
<feature type="domain" description="Replication factor A C-terminal" evidence="7">
    <location>
        <begin position="294"/>
        <end position="427"/>
    </location>
</feature>
<dbReference type="InterPro" id="IPR047192">
    <property type="entry name" value="Euk_RPA1_DBD_C"/>
</dbReference>
<dbReference type="Gene3D" id="2.40.50.140">
    <property type="entry name" value="Nucleic acid-binding proteins"/>
    <property type="match status" value="3"/>
</dbReference>
<dbReference type="InterPro" id="IPR013955">
    <property type="entry name" value="Rep_factor-A_C"/>
</dbReference>
<evidence type="ECO:0000256" key="3">
    <source>
        <dbReference type="ARBA" id="ARBA00022771"/>
    </source>
</evidence>
<dbReference type="InterPro" id="IPR003871">
    <property type="entry name" value="RFA1B/D_OB_1st"/>
</dbReference>
<name>A0A6P4BIX6_ARADU</name>
<protein>
    <submittedName>
        <fullName evidence="9">Uncharacterized protein LOC107466222</fullName>
    </submittedName>
</protein>
<dbReference type="PANTHER" id="PTHR47165">
    <property type="entry name" value="OS03G0429900 PROTEIN"/>
    <property type="match status" value="1"/>
</dbReference>
<keyword evidence="2" id="KW-0479">Metal-binding</keyword>
<dbReference type="PANTHER" id="PTHR47165:SF4">
    <property type="entry name" value="OS03G0429900 PROTEIN"/>
    <property type="match status" value="1"/>
</dbReference>